<feature type="domain" description="N-acetyltransferase" evidence="1">
    <location>
        <begin position="18"/>
        <end position="154"/>
    </location>
</feature>
<dbReference type="GO" id="GO:0016747">
    <property type="term" value="F:acyltransferase activity, transferring groups other than amino-acyl groups"/>
    <property type="evidence" value="ECO:0007669"/>
    <property type="project" value="InterPro"/>
</dbReference>
<dbReference type="PANTHER" id="PTHR43259">
    <property type="entry name" value="SPT10P"/>
    <property type="match status" value="1"/>
</dbReference>
<reference evidence="2 3" key="1">
    <citation type="journal article" date="2003" name="Int. J. Syst. Evol. Microbiol.">
        <title>Halobacillus salinus sp. nov., isolated from a salt lake on the coast of the East Sea in Korea.</title>
        <authorList>
            <person name="Yoon J.H."/>
            <person name="Kang K.H."/>
            <person name="Park Y.H."/>
        </authorList>
    </citation>
    <scope>NUCLEOTIDE SEQUENCE [LARGE SCALE GENOMIC DNA]</scope>
    <source>
        <strain evidence="2 3">HSL-3</strain>
    </source>
</reference>
<dbReference type="InterPro" id="IPR052829">
    <property type="entry name" value="N-acetyltransferase_domain"/>
</dbReference>
<dbReference type="InterPro" id="IPR016181">
    <property type="entry name" value="Acyl_CoA_acyltransferase"/>
</dbReference>
<proteinExistence type="predicted"/>
<sequence>MVTLTPMKQGEYDAIIDEEIQHYAEEKVKAGTWMEDEALPKSKETFASLLPDGLNTDHHQFLSIIREDESVGYFWVNFNPEHKQKNAFIYNFLIFEPMQGKGYGKAALQALEIYAKEQGAEKLSLHVFGHNQRAYNLYQKLQFQVTDINMSKSL</sequence>
<dbReference type="InterPro" id="IPR000182">
    <property type="entry name" value="GNAT_dom"/>
</dbReference>
<protein>
    <submittedName>
        <fullName evidence="2">GNAT family N-acetyltransferase</fullName>
    </submittedName>
</protein>
<dbReference type="RefSeq" id="WP_135326989.1">
    <property type="nucleotide sequence ID" value="NZ_SRJC01000001.1"/>
</dbReference>
<dbReference type="PROSITE" id="PS51186">
    <property type="entry name" value="GNAT"/>
    <property type="match status" value="1"/>
</dbReference>
<dbReference type="AlphaFoldDB" id="A0A4Z0H2I8"/>
<organism evidence="2 3">
    <name type="scientific">Halobacillus salinus</name>
    <dbReference type="NCBI Taxonomy" id="192814"/>
    <lineage>
        <taxon>Bacteria</taxon>
        <taxon>Bacillati</taxon>
        <taxon>Bacillota</taxon>
        <taxon>Bacilli</taxon>
        <taxon>Bacillales</taxon>
        <taxon>Bacillaceae</taxon>
        <taxon>Halobacillus</taxon>
    </lineage>
</organism>
<keyword evidence="2" id="KW-0808">Transferase</keyword>
<keyword evidence="3" id="KW-1185">Reference proteome</keyword>
<dbReference type="EMBL" id="SRJC01000001">
    <property type="protein sequence ID" value="TGB04618.1"/>
    <property type="molecule type" value="Genomic_DNA"/>
</dbReference>
<evidence type="ECO:0000313" key="3">
    <source>
        <dbReference type="Proteomes" id="UP000297982"/>
    </source>
</evidence>
<dbReference type="Gene3D" id="3.40.630.30">
    <property type="match status" value="1"/>
</dbReference>
<dbReference type="SUPFAM" id="SSF55729">
    <property type="entry name" value="Acyl-CoA N-acyltransferases (Nat)"/>
    <property type="match status" value="1"/>
</dbReference>
<evidence type="ECO:0000313" key="2">
    <source>
        <dbReference type="EMBL" id="TGB04618.1"/>
    </source>
</evidence>
<dbReference type="Pfam" id="PF00583">
    <property type="entry name" value="Acetyltransf_1"/>
    <property type="match status" value="1"/>
</dbReference>
<accession>A0A4Z0H2I8</accession>
<gene>
    <name evidence="2" type="ORF">E4663_06415</name>
</gene>
<dbReference type="PANTHER" id="PTHR43259:SF1">
    <property type="entry name" value="N-ACETYLTRANSFERASE DOMAIN-CONTAINING PROTEIN"/>
    <property type="match status" value="1"/>
</dbReference>
<dbReference type="CDD" id="cd04301">
    <property type="entry name" value="NAT_SF"/>
    <property type="match status" value="1"/>
</dbReference>
<evidence type="ECO:0000259" key="1">
    <source>
        <dbReference type="PROSITE" id="PS51186"/>
    </source>
</evidence>
<comment type="caution">
    <text evidence="2">The sequence shown here is derived from an EMBL/GenBank/DDBJ whole genome shotgun (WGS) entry which is preliminary data.</text>
</comment>
<dbReference type="Proteomes" id="UP000297982">
    <property type="component" value="Unassembled WGS sequence"/>
</dbReference>
<name>A0A4Z0H2I8_9BACI</name>
<dbReference type="STRING" id="192814.GCA_900166575_01686"/>